<name>A0ABQ7WN31_SOLTU</name>
<dbReference type="PANTHER" id="PTHR31973">
    <property type="entry name" value="POLYPROTEIN, PUTATIVE-RELATED"/>
    <property type="match status" value="1"/>
</dbReference>
<protein>
    <recommendedName>
        <fullName evidence="1">MULE transposase domain-containing protein</fullName>
    </recommendedName>
</protein>
<dbReference type="PANTHER" id="PTHR31973:SF179">
    <property type="entry name" value="PROTEIN FAR1-RELATED SEQUENCE"/>
    <property type="match status" value="1"/>
</dbReference>
<feature type="domain" description="MULE transposase" evidence="1">
    <location>
        <begin position="20"/>
        <end position="61"/>
    </location>
</feature>
<evidence type="ECO:0000313" key="2">
    <source>
        <dbReference type="EMBL" id="KAH0782152.1"/>
    </source>
</evidence>
<evidence type="ECO:0000259" key="1">
    <source>
        <dbReference type="Pfam" id="PF10551"/>
    </source>
</evidence>
<dbReference type="InterPro" id="IPR018289">
    <property type="entry name" value="MULE_transposase_dom"/>
</dbReference>
<dbReference type="EMBL" id="JAIVGD010000001">
    <property type="protein sequence ID" value="KAH0782152.1"/>
    <property type="molecule type" value="Genomic_DNA"/>
</dbReference>
<gene>
    <name evidence="2" type="ORF">KY290_001750</name>
</gene>
<comment type="caution">
    <text evidence="2">The sequence shown here is derived from an EMBL/GenBank/DDBJ whole genome shotgun (WGS) entry which is preliminary data.</text>
</comment>
<organism evidence="2 3">
    <name type="scientific">Solanum tuberosum</name>
    <name type="common">Potato</name>
    <dbReference type="NCBI Taxonomy" id="4113"/>
    <lineage>
        <taxon>Eukaryota</taxon>
        <taxon>Viridiplantae</taxon>
        <taxon>Streptophyta</taxon>
        <taxon>Embryophyta</taxon>
        <taxon>Tracheophyta</taxon>
        <taxon>Spermatophyta</taxon>
        <taxon>Magnoliopsida</taxon>
        <taxon>eudicotyledons</taxon>
        <taxon>Gunneridae</taxon>
        <taxon>Pentapetalae</taxon>
        <taxon>asterids</taxon>
        <taxon>lamiids</taxon>
        <taxon>Solanales</taxon>
        <taxon>Solanaceae</taxon>
        <taxon>Solanoideae</taxon>
        <taxon>Solaneae</taxon>
        <taxon>Solanum</taxon>
    </lineage>
</organism>
<evidence type="ECO:0000313" key="3">
    <source>
        <dbReference type="Proteomes" id="UP000826656"/>
    </source>
</evidence>
<sequence>MSSSEAFKPCIDGFQTYRPVISVDGTHMYGKYEIKLLIIVGVDGNDNILPLAFAIVDKESKVA</sequence>
<proteinExistence type="predicted"/>
<dbReference type="Proteomes" id="UP000826656">
    <property type="component" value="Unassembled WGS sequence"/>
</dbReference>
<keyword evidence="3" id="KW-1185">Reference proteome</keyword>
<accession>A0ABQ7WN31</accession>
<reference evidence="2 3" key="1">
    <citation type="journal article" date="2021" name="bioRxiv">
        <title>Chromosome-scale and haplotype-resolved genome assembly of a tetraploid potato cultivar.</title>
        <authorList>
            <person name="Sun H."/>
            <person name="Jiao W.-B."/>
            <person name="Krause K."/>
            <person name="Campoy J.A."/>
            <person name="Goel M."/>
            <person name="Folz-Donahue K."/>
            <person name="Kukat C."/>
            <person name="Huettel B."/>
            <person name="Schneeberger K."/>
        </authorList>
    </citation>
    <scope>NUCLEOTIDE SEQUENCE [LARGE SCALE GENOMIC DNA]</scope>
    <source>
        <strain evidence="2">SolTubOtavaFocal</strain>
        <tissue evidence="2">Leaves</tissue>
    </source>
</reference>
<dbReference type="Pfam" id="PF10551">
    <property type="entry name" value="MULE"/>
    <property type="match status" value="1"/>
</dbReference>